<feature type="compositionally biased region" description="Low complexity" evidence="1">
    <location>
        <begin position="88"/>
        <end position="103"/>
    </location>
</feature>
<dbReference type="PANTHER" id="PTHR38462:SF1">
    <property type="entry name" value="YPRB RIBONUCLEASE H-LIKE DOMAIN-CONTAINING PROTEIN"/>
    <property type="match status" value="1"/>
</dbReference>
<dbReference type="GO" id="GO:0003676">
    <property type="term" value="F:nucleic acid binding"/>
    <property type="evidence" value="ECO:0007669"/>
    <property type="project" value="InterPro"/>
</dbReference>
<feature type="domain" description="YprB ribonuclease H-like" evidence="2">
    <location>
        <begin position="183"/>
        <end position="348"/>
    </location>
</feature>
<feature type="compositionally biased region" description="Basic and acidic residues" evidence="1">
    <location>
        <begin position="38"/>
        <end position="47"/>
    </location>
</feature>
<evidence type="ECO:0000256" key="1">
    <source>
        <dbReference type="SAM" id="MobiDB-lite"/>
    </source>
</evidence>
<dbReference type="InterPro" id="IPR036397">
    <property type="entry name" value="RNaseH_sf"/>
</dbReference>
<gene>
    <name evidence="3" type="ORF">FRC96_18970</name>
</gene>
<dbReference type="OrthoDB" id="9790530at2"/>
<dbReference type="InterPro" id="IPR038720">
    <property type="entry name" value="YprB_RNase_H-like_dom"/>
</dbReference>
<evidence type="ECO:0000259" key="2">
    <source>
        <dbReference type="Pfam" id="PF13482"/>
    </source>
</evidence>
<feature type="compositionally biased region" description="Basic and acidic residues" evidence="1">
    <location>
        <begin position="456"/>
        <end position="477"/>
    </location>
</feature>
<feature type="region of interest" description="Disordered" evidence="1">
    <location>
        <begin position="359"/>
        <end position="492"/>
    </location>
</feature>
<protein>
    <recommendedName>
        <fullName evidence="2">YprB ribonuclease H-like domain-containing protein</fullName>
    </recommendedName>
</protein>
<proteinExistence type="predicted"/>
<evidence type="ECO:0000313" key="4">
    <source>
        <dbReference type="Proteomes" id="UP000321046"/>
    </source>
</evidence>
<dbReference type="SUPFAM" id="SSF53098">
    <property type="entry name" value="Ribonuclease H-like"/>
    <property type="match status" value="1"/>
</dbReference>
<dbReference type="AlphaFoldDB" id="A0A5C6WW72"/>
<dbReference type="PANTHER" id="PTHR38462">
    <property type="entry name" value="EXONUCLEASE-LIKE PROTEIN"/>
    <property type="match status" value="1"/>
</dbReference>
<dbReference type="Gene3D" id="3.30.420.10">
    <property type="entry name" value="Ribonuclease H-like superfamily/Ribonuclease H"/>
    <property type="match status" value="1"/>
</dbReference>
<accession>A0A5C6WW72</accession>
<dbReference type="Pfam" id="PF13482">
    <property type="entry name" value="RNase_H_2"/>
    <property type="match status" value="1"/>
</dbReference>
<dbReference type="EMBL" id="VOSL01000140">
    <property type="protein sequence ID" value="TXD32078.1"/>
    <property type="molecule type" value="Genomic_DNA"/>
</dbReference>
<dbReference type="InterPro" id="IPR012337">
    <property type="entry name" value="RNaseH-like_sf"/>
</dbReference>
<dbReference type="Proteomes" id="UP000321046">
    <property type="component" value="Unassembled WGS sequence"/>
</dbReference>
<name>A0A5C6WW72_9DELT</name>
<organism evidence="3 4">
    <name type="scientific">Lujinxingia vulgaris</name>
    <dbReference type="NCBI Taxonomy" id="2600176"/>
    <lineage>
        <taxon>Bacteria</taxon>
        <taxon>Deltaproteobacteria</taxon>
        <taxon>Bradymonadales</taxon>
        <taxon>Lujinxingiaceae</taxon>
        <taxon>Lujinxingia</taxon>
    </lineage>
</organism>
<feature type="compositionally biased region" description="Low complexity" evidence="1">
    <location>
        <begin position="359"/>
        <end position="381"/>
    </location>
</feature>
<evidence type="ECO:0000313" key="3">
    <source>
        <dbReference type="EMBL" id="TXD32078.1"/>
    </source>
</evidence>
<sequence>MASKFRNRLERLHDAHQRGRESQSGPSGVFEAGAPGEGEVRQVKGSDADSGGFDDAGAGAARPSGSIVRKASSTRASRGGGGARRRSSGGARSAASTQGAASAPTRAGYTRDTRSSLTENNLTEKSWGQWGAQKQGEFWVLREEVAPEEVHGNYSVGQCREVDHRLISRVDPGCPGVRPEGLLYMDTETSGLGQGALAFCVGIGFWQNETFVVEQLLLESSDPAGERAMLAYFAEMLRERHMLVTFNGRRFDVPLLARRYARHQMSDPFGGRQHLDLLPTARRHFVGRKRYKLSSLEEDVLNFHRVDDVPGREIPALWQRFERGEAVPKMAGMLEHNRHDIVSMAALLAAQIEAVGGFSTSSTRGASAGTSSVRGVSGAVSRAERGSQSAGDEAFGRASSGGSRVSEVASRLERTYRLRSSFSESSGRRSDGAGLSAERPEGRADAGDGATVGRTTGRDFGAKRATEGRASASERTDNYGSPGSGESEDPNLKERVRSLRAAARAMIDAQLFHQAAPTLFELVALAPDDRFGLQMLARYYRQAGETQLAEVMEARFRSAGGG</sequence>
<feature type="region of interest" description="Disordered" evidence="1">
    <location>
        <begin position="1"/>
        <end position="117"/>
    </location>
</feature>
<feature type="compositionally biased region" description="Low complexity" evidence="1">
    <location>
        <begin position="48"/>
        <end position="61"/>
    </location>
</feature>
<reference evidence="3 4" key="1">
    <citation type="submission" date="2019-08" db="EMBL/GenBank/DDBJ databases">
        <title>Bradymonadales sp. TMQ2.</title>
        <authorList>
            <person name="Liang Q."/>
        </authorList>
    </citation>
    <scope>NUCLEOTIDE SEQUENCE [LARGE SCALE GENOMIC DNA]</scope>
    <source>
        <strain evidence="3 4">TMQ2</strain>
    </source>
</reference>
<feature type="compositionally biased region" description="Basic and acidic residues" evidence="1">
    <location>
        <begin position="7"/>
        <end position="21"/>
    </location>
</feature>
<comment type="caution">
    <text evidence="3">The sequence shown here is derived from an EMBL/GenBank/DDBJ whole genome shotgun (WGS) entry which is preliminary data.</text>
</comment>